<dbReference type="RefSeq" id="WP_138534381.1">
    <property type="nucleotide sequence ID" value="NZ_VANR01000001.1"/>
</dbReference>
<organism evidence="2 3">
    <name type="scientific">Polaribacter aestuariivivens</name>
    <dbReference type="NCBI Taxonomy" id="2304626"/>
    <lineage>
        <taxon>Bacteria</taxon>
        <taxon>Pseudomonadati</taxon>
        <taxon>Bacteroidota</taxon>
        <taxon>Flavobacteriia</taxon>
        <taxon>Flavobacteriales</taxon>
        <taxon>Flavobacteriaceae</taxon>
    </lineage>
</organism>
<protein>
    <submittedName>
        <fullName evidence="2">DUF2061 domain-containing protein</fullName>
    </submittedName>
</protein>
<name>A0A5S3NE88_9FLAO</name>
<gene>
    <name evidence="2" type="ORF">FDT66_01520</name>
</gene>
<dbReference type="Pfam" id="PF09834">
    <property type="entry name" value="DUF2061"/>
    <property type="match status" value="1"/>
</dbReference>
<accession>A0A5S3NE88</accession>
<feature type="domain" description="DUF2061" evidence="1">
    <location>
        <begin position="30"/>
        <end position="81"/>
    </location>
</feature>
<dbReference type="InterPro" id="IPR018638">
    <property type="entry name" value="DUF2061_membrane"/>
</dbReference>
<dbReference type="Proteomes" id="UP000307140">
    <property type="component" value="Unassembled WGS sequence"/>
</dbReference>
<dbReference type="EMBL" id="VANR01000001">
    <property type="protein sequence ID" value="TMM32169.1"/>
    <property type="molecule type" value="Genomic_DNA"/>
</dbReference>
<reference evidence="2 3" key="1">
    <citation type="submission" date="2019-05" db="EMBL/GenBank/DDBJ databases">
        <title>Polaribacter aestuariivivens sp. nov., isolated from a tidal flat.</title>
        <authorList>
            <person name="Yoon J.-H."/>
        </authorList>
    </citation>
    <scope>NUCLEOTIDE SEQUENCE [LARGE SCALE GENOMIC DNA]</scope>
    <source>
        <strain evidence="2 3">DBTF-3</strain>
    </source>
</reference>
<dbReference type="OrthoDB" id="197461at2"/>
<evidence type="ECO:0000313" key="2">
    <source>
        <dbReference type="EMBL" id="TMM32169.1"/>
    </source>
</evidence>
<evidence type="ECO:0000259" key="1">
    <source>
        <dbReference type="Pfam" id="PF09834"/>
    </source>
</evidence>
<proteinExistence type="predicted"/>
<comment type="caution">
    <text evidence="2">The sequence shown here is derived from an EMBL/GenBank/DDBJ whole genome shotgun (WGS) entry which is preliminary data.</text>
</comment>
<keyword evidence="3" id="KW-1185">Reference proteome</keyword>
<dbReference type="AlphaFoldDB" id="A0A5S3NE88"/>
<sequence length="87" mass="9920">MILDQIIIAKKAQSKGLEEVRGSEKPLRSVVKALSWRVIGTLDTLVVSYFLTNKIVLAASIASVDFLTKLVLYFFHERIWNKVKWGK</sequence>
<evidence type="ECO:0000313" key="3">
    <source>
        <dbReference type="Proteomes" id="UP000307140"/>
    </source>
</evidence>